<keyword evidence="1" id="KW-0472">Membrane</keyword>
<reference evidence="2" key="1">
    <citation type="submission" date="2018-05" db="EMBL/GenBank/DDBJ databases">
        <authorList>
            <person name="Lanie J.A."/>
            <person name="Ng W.-L."/>
            <person name="Kazmierczak K.M."/>
            <person name="Andrzejewski T.M."/>
            <person name="Davidsen T.M."/>
            <person name="Wayne K.J."/>
            <person name="Tettelin H."/>
            <person name="Glass J.I."/>
            <person name="Rusch D."/>
            <person name="Podicherti R."/>
            <person name="Tsui H.-C.T."/>
            <person name="Winkler M.E."/>
        </authorList>
    </citation>
    <scope>NUCLEOTIDE SEQUENCE</scope>
</reference>
<sequence>MTRHITSKRFQIAVTSSVVCLAIVGFLLPLPLAAQPIQVGSRLELFVDNYLIQDITGGAELRQHEPAPREVVLFTDNPWEGNTCLYYTVFQDGPRYRLYYRGSQRDATPYHEVTC</sequence>
<keyword evidence="1" id="KW-0812">Transmembrane</keyword>
<feature type="non-terminal residue" evidence="2">
    <location>
        <position position="115"/>
    </location>
</feature>
<evidence type="ECO:0000256" key="1">
    <source>
        <dbReference type="SAM" id="Phobius"/>
    </source>
</evidence>
<gene>
    <name evidence="2" type="ORF">METZ01_LOCUS324093</name>
</gene>
<name>A0A382PCV7_9ZZZZ</name>
<proteinExistence type="predicted"/>
<dbReference type="EMBL" id="UINC01106517">
    <property type="protein sequence ID" value="SVC71239.1"/>
    <property type="molecule type" value="Genomic_DNA"/>
</dbReference>
<feature type="transmembrane region" description="Helical" evidence="1">
    <location>
        <begin position="12"/>
        <end position="32"/>
    </location>
</feature>
<keyword evidence="1" id="KW-1133">Transmembrane helix</keyword>
<accession>A0A382PCV7</accession>
<evidence type="ECO:0000313" key="2">
    <source>
        <dbReference type="EMBL" id="SVC71239.1"/>
    </source>
</evidence>
<organism evidence="2">
    <name type="scientific">marine metagenome</name>
    <dbReference type="NCBI Taxonomy" id="408172"/>
    <lineage>
        <taxon>unclassified sequences</taxon>
        <taxon>metagenomes</taxon>
        <taxon>ecological metagenomes</taxon>
    </lineage>
</organism>
<protein>
    <submittedName>
        <fullName evidence="2">Uncharacterized protein</fullName>
    </submittedName>
</protein>
<dbReference type="AlphaFoldDB" id="A0A382PCV7"/>